<evidence type="ECO:0000259" key="1">
    <source>
        <dbReference type="PROSITE" id="PS51186"/>
    </source>
</evidence>
<dbReference type="Proteomes" id="UP000236752">
    <property type="component" value="Unassembled WGS sequence"/>
</dbReference>
<evidence type="ECO:0000313" key="3">
    <source>
        <dbReference type="Proteomes" id="UP000236752"/>
    </source>
</evidence>
<dbReference type="PROSITE" id="PS51186">
    <property type="entry name" value="GNAT"/>
    <property type="match status" value="1"/>
</dbReference>
<dbReference type="Gene3D" id="3.40.630.30">
    <property type="match status" value="1"/>
</dbReference>
<sequence>MAKKTNLIIRQADPSDFEAVDRLFGRSYPVLLQGHYSPATYISALPVISRAQPELLASGLFFVVEDENKDVVAAGGWSMEPPKGGQGMRGVGHVRHVATDHRRLRQGIGRALITHIKLHAKGSGMMKLQCFSTLNAEAFYTANGFTSLGEGEVQLSGGIGFSVIVMECLL</sequence>
<dbReference type="GO" id="GO:0016747">
    <property type="term" value="F:acyltransferase activity, transferring groups other than amino-acyl groups"/>
    <property type="evidence" value="ECO:0007669"/>
    <property type="project" value="InterPro"/>
</dbReference>
<dbReference type="AlphaFoldDB" id="A0A1H6A5C9"/>
<protein>
    <submittedName>
        <fullName evidence="2">Predicted N-acetyltransferase YhbS</fullName>
    </submittedName>
</protein>
<keyword evidence="3" id="KW-1185">Reference proteome</keyword>
<name>A0A1H6A5C9_9RHOB</name>
<dbReference type="EMBL" id="FNUZ01000004">
    <property type="protein sequence ID" value="SEG43933.1"/>
    <property type="molecule type" value="Genomic_DNA"/>
</dbReference>
<evidence type="ECO:0000313" key="2">
    <source>
        <dbReference type="EMBL" id="SEG43933.1"/>
    </source>
</evidence>
<dbReference type="SUPFAM" id="SSF55729">
    <property type="entry name" value="Acyl-CoA N-acyltransferases (Nat)"/>
    <property type="match status" value="1"/>
</dbReference>
<dbReference type="InterPro" id="IPR016181">
    <property type="entry name" value="Acyl_CoA_acyltransferase"/>
</dbReference>
<dbReference type="RefSeq" id="WP_103911168.1">
    <property type="nucleotide sequence ID" value="NZ_FNUZ01000004.1"/>
</dbReference>
<accession>A0A1H6A5C9</accession>
<reference evidence="2 3" key="1">
    <citation type="submission" date="2016-10" db="EMBL/GenBank/DDBJ databases">
        <authorList>
            <person name="de Groot N.N."/>
        </authorList>
    </citation>
    <scope>NUCLEOTIDE SEQUENCE [LARGE SCALE GENOMIC DNA]</scope>
    <source>
        <strain evidence="2 3">DSM 26915</strain>
    </source>
</reference>
<proteinExistence type="predicted"/>
<dbReference type="Pfam" id="PF13508">
    <property type="entry name" value="Acetyltransf_7"/>
    <property type="match status" value="1"/>
</dbReference>
<dbReference type="InterPro" id="IPR000182">
    <property type="entry name" value="GNAT_dom"/>
</dbReference>
<dbReference type="OrthoDB" id="118465at2"/>
<dbReference type="CDD" id="cd04301">
    <property type="entry name" value="NAT_SF"/>
    <property type="match status" value="1"/>
</dbReference>
<keyword evidence="2" id="KW-0808">Transferase</keyword>
<gene>
    <name evidence="2" type="ORF">SAMN04488045_2860</name>
</gene>
<feature type="domain" description="N-acetyltransferase" evidence="1">
    <location>
        <begin position="7"/>
        <end position="170"/>
    </location>
</feature>
<organism evidence="2 3">
    <name type="scientific">Thalassococcus halodurans</name>
    <dbReference type="NCBI Taxonomy" id="373675"/>
    <lineage>
        <taxon>Bacteria</taxon>
        <taxon>Pseudomonadati</taxon>
        <taxon>Pseudomonadota</taxon>
        <taxon>Alphaproteobacteria</taxon>
        <taxon>Rhodobacterales</taxon>
        <taxon>Roseobacteraceae</taxon>
        <taxon>Thalassococcus</taxon>
    </lineage>
</organism>